<dbReference type="RefSeq" id="WP_404540854.1">
    <property type="nucleotide sequence ID" value="NZ_JADIKL010000007.1"/>
</dbReference>
<accession>A0ABW8KMG2</accession>
<evidence type="ECO:0000313" key="2">
    <source>
        <dbReference type="Proteomes" id="UP001620397"/>
    </source>
</evidence>
<gene>
    <name evidence="1" type="ORF">ISP14_13610</name>
</gene>
<keyword evidence="2" id="KW-1185">Reference proteome</keyword>
<dbReference type="Proteomes" id="UP001620397">
    <property type="component" value="Unassembled WGS sequence"/>
</dbReference>
<protein>
    <submittedName>
        <fullName evidence="1">Uncharacterized protein</fullName>
    </submittedName>
</protein>
<reference evidence="1 2" key="1">
    <citation type="submission" date="2020-10" db="EMBL/GenBank/DDBJ databases">
        <title>Phylogeny of dyella-like bacteria.</title>
        <authorList>
            <person name="Fu J."/>
        </authorList>
    </citation>
    <scope>NUCLEOTIDE SEQUENCE [LARGE SCALE GENOMIC DNA]</scope>
    <source>
        <strain evidence="1 2">DKC-1</strain>
    </source>
</reference>
<evidence type="ECO:0000313" key="1">
    <source>
        <dbReference type="EMBL" id="MFK2931829.1"/>
    </source>
</evidence>
<name>A0ABW8KMG2_9GAMM</name>
<proteinExistence type="predicted"/>
<sequence>MGAKTIDLIELRRAIEVLFDHIMITRGIREVEIEHPFYWAVLPGESRAMDERPSDLGVGDLNDDLDFVLGVLRPDASPVALTLTEAAPLLAYVGEAVSNKVANQGG</sequence>
<organism evidence="1 2">
    <name type="scientific">Dyella agri</name>
    <dbReference type="NCBI Taxonomy" id="1926869"/>
    <lineage>
        <taxon>Bacteria</taxon>
        <taxon>Pseudomonadati</taxon>
        <taxon>Pseudomonadota</taxon>
        <taxon>Gammaproteobacteria</taxon>
        <taxon>Lysobacterales</taxon>
        <taxon>Rhodanobacteraceae</taxon>
        <taxon>Dyella</taxon>
    </lineage>
</organism>
<dbReference type="EMBL" id="JADIKL010000007">
    <property type="protein sequence ID" value="MFK2931829.1"/>
    <property type="molecule type" value="Genomic_DNA"/>
</dbReference>
<comment type="caution">
    <text evidence="1">The sequence shown here is derived from an EMBL/GenBank/DDBJ whole genome shotgun (WGS) entry which is preliminary data.</text>
</comment>